<organism evidence="2 3">
    <name type="scientific">Nephila pilipes</name>
    <name type="common">Giant wood spider</name>
    <name type="synonym">Nephila maculata</name>
    <dbReference type="NCBI Taxonomy" id="299642"/>
    <lineage>
        <taxon>Eukaryota</taxon>
        <taxon>Metazoa</taxon>
        <taxon>Ecdysozoa</taxon>
        <taxon>Arthropoda</taxon>
        <taxon>Chelicerata</taxon>
        <taxon>Arachnida</taxon>
        <taxon>Araneae</taxon>
        <taxon>Araneomorphae</taxon>
        <taxon>Entelegynae</taxon>
        <taxon>Araneoidea</taxon>
        <taxon>Nephilidae</taxon>
        <taxon>Nephila</taxon>
    </lineage>
</organism>
<gene>
    <name evidence="2" type="ORF">NPIL_225291</name>
</gene>
<dbReference type="OrthoDB" id="8123891at2759"/>
<protein>
    <submittedName>
        <fullName evidence="2">Uncharacterized protein</fullName>
    </submittedName>
</protein>
<accession>A0A8X6U2Z4</accession>
<evidence type="ECO:0000256" key="1">
    <source>
        <dbReference type="SAM" id="MobiDB-lite"/>
    </source>
</evidence>
<dbReference type="EMBL" id="BMAW01070461">
    <property type="protein sequence ID" value="GFT73372.1"/>
    <property type="molecule type" value="Genomic_DNA"/>
</dbReference>
<comment type="caution">
    <text evidence="2">The sequence shown here is derived from an EMBL/GenBank/DDBJ whole genome shotgun (WGS) entry which is preliminary data.</text>
</comment>
<keyword evidence="3" id="KW-1185">Reference proteome</keyword>
<dbReference type="Proteomes" id="UP000887013">
    <property type="component" value="Unassembled WGS sequence"/>
</dbReference>
<proteinExistence type="predicted"/>
<feature type="compositionally biased region" description="Basic and acidic residues" evidence="1">
    <location>
        <begin position="255"/>
        <end position="271"/>
    </location>
</feature>
<dbReference type="AlphaFoldDB" id="A0A8X6U2Z4"/>
<feature type="region of interest" description="Disordered" evidence="1">
    <location>
        <begin position="202"/>
        <end position="222"/>
    </location>
</feature>
<feature type="region of interest" description="Disordered" evidence="1">
    <location>
        <begin position="236"/>
        <end position="313"/>
    </location>
</feature>
<feature type="compositionally biased region" description="Polar residues" evidence="1">
    <location>
        <begin position="280"/>
        <end position="313"/>
    </location>
</feature>
<name>A0A8X6U2Z4_NEPPI</name>
<evidence type="ECO:0000313" key="3">
    <source>
        <dbReference type="Proteomes" id="UP000887013"/>
    </source>
</evidence>
<reference evidence="2" key="1">
    <citation type="submission" date="2020-08" db="EMBL/GenBank/DDBJ databases">
        <title>Multicomponent nature underlies the extraordinary mechanical properties of spider dragline silk.</title>
        <authorList>
            <person name="Kono N."/>
            <person name="Nakamura H."/>
            <person name="Mori M."/>
            <person name="Yoshida Y."/>
            <person name="Ohtoshi R."/>
            <person name="Malay A.D."/>
            <person name="Moran D.A.P."/>
            <person name="Tomita M."/>
            <person name="Numata K."/>
            <person name="Arakawa K."/>
        </authorList>
    </citation>
    <scope>NUCLEOTIDE SEQUENCE</scope>
</reference>
<evidence type="ECO:0000313" key="2">
    <source>
        <dbReference type="EMBL" id="GFT73372.1"/>
    </source>
</evidence>
<sequence length="362" mass="40922">MVERAVEGGHKQWGDGWVRLVSDWWRGCRGGKVDTTTSSPLQQNRSFQNDLCNSNTMTQVSIPEIQGLVNNLTTSDQCLHADSKIAEYLLSIPQIIFLNQEGKNEYSTHLYTIQEEVRGKFNLFKSEELRQETEKYKNLINSWGLPDSARPTPFQHQSRRKNNTPIKTPIAKKQRTSTDDTECQNRFEALAIEETVEEIEIDEATDEDVTPAPAKKTHQHPPTCALCQGEHTANHLQCPMNPLNRPKKDDKKKKASEERQKLRTILKEKSTARTSAGAAQPNNHTTPTTYAEATRGPSASTPQLQSPGSISDAFNQLRDPECVKMFQIIKKYIAISKSTKPTADKFNEIMTLLEIDNMLNIQ</sequence>